<proteinExistence type="predicted"/>
<evidence type="ECO:0000313" key="3">
    <source>
        <dbReference type="Proteomes" id="UP000199031"/>
    </source>
</evidence>
<protein>
    <submittedName>
        <fullName evidence="2">NADPH2:quinone reductase</fullName>
    </submittedName>
</protein>
<dbReference type="SMART" id="SM00829">
    <property type="entry name" value="PKS_ER"/>
    <property type="match status" value="1"/>
</dbReference>
<dbReference type="EMBL" id="FOXQ01000001">
    <property type="protein sequence ID" value="SFP58645.1"/>
    <property type="molecule type" value="Genomic_DNA"/>
</dbReference>
<reference evidence="2 3" key="1">
    <citation type="submission" date="2016-10" db="EMBL/GenBank/DDBJ databases">
        <authorList>
            <person name="de Groot N.N."/>
        </authorList>
    </citation>
    <scope>NUCLEOTIDE SEQUENCE [LARGE SCALE GENOMIC DNA]</scope>
    <source>
        <strain evidence="2 3">DSM 28286</strain>
    </source>
</reference>
<organism evidence="2 3">
    <name type="scientific">Parafilimonas terrae</name>
    <dbReference type="NCBI Taxonomy" id="1465490"/>
    <lineage>
        <taxon>Bacteria</taxon>
        <taxon>Pseudomonadati</taxon>
        <taxon>Bacteroidota</taxon>
        <taxon>Chitinophagia</taxon>
        <taxon>Chitinophagales</taxon>
        <taxon>Chitinophagaceae</taxon>
        <taxon>Parafilimonas</taxon>
    </lineage>
</organism>
<dbReference type="PANTHER" id="PTHR43677:SF11">
    <property type="entry name" value="ZINC-CONTAINING ALCOHOL DEHYDROGENASE"/>
    <property type="match status" value="1"/>
</dbReference>
<sequence length="320" mass="33950">MKAAVITGFGETPQYADFPDPVISGNEQFIHVKAAVLENFDKGASSGKHYSSKTLFPKFPAIVGNDGVGITENGELVAFGKIRPPYGAFAEKVSAGYTIPVPSGIDPADAAAILPSALTSLLPLKHAAKLLPGETVFVNGATGVSGRIAVQIAKILGAKKIVAAGRNDASLQLLKTLGADETISLLQSDEKLAENLIAAGGDEGYDIVIDFLWGHPAEILINTFIPKQAGFAKHRIRYIQVGEKAGSHLSIPGSAFRTSGLEMMGVGKIAGEVLTEEINLVWNLIQEKKLYMDIEKVPLKNISEAWQRTGLAGKRLVIVP</sequence>
<name>A0A1I5RJD3_9BACT</name>
<dbReference type="InterPro" id="IPR051397">
    <property type="entry name" value="Zn-ADH-like_protein"/>
</dbReference>
<dbReference type="InterPro" id="IPR036291">
    <property type="entry name" value="NAD(P)-bd_dom_sf"/>
</dbReference>
<dbReference type="OrthoDB" id="9787435at2"/>
<dbReference type="Gene3D" id="3.90.180.10">
    <property type="entry name" value="Medium-chain alcohol dehydrogenases, catalytic domain"/>
    <property type="match status" value="2"/>
</dbReference>
<dbReference type="RefSeq" id="WP_090653750.1">
    <property type="nucleotide sequence ID" value="NZ_FOXQ01000001.1"/>
</dbReference>
<dbReference type="Proteomes" id="UP000199031">
    <property type="component" value="Unassembled WGS sequence"/>
</dbReference>
<dbReference type="PANTHER" id="PTHR43677">
    <property type="entry name" value="SHORT-CHAIN DEHYDROGENASE/REDUCTASE"/>
    <property type="match status" value="1"/>
</dbReference>
<keyword evidence="3" id="KW-1185">Reference proteome</keyword>
<dbReference type="Pfam" id="PF00107">
    <property type="entry name" value="ADH_zinc_N"/>
    <property type="match status" value="1"/>
</dbReference>
<evidence type="ECO:0000313" key="2">
    <source>
        <dbReference type="EMBL" id="SFP58645.1"/>
    </source>
</evidence>
<dbReference type="InterPro" id="IPR013149">
    <property type="entry name" value="ADH-like_C"/>
</dbReference>
<dbReference type="InterPro" id="IPR020843">
    <property type="entry name" value="ER"/>
</dbReference>
<gene>
    <name evidence="2" type="ORF">SAMN05444277_101282</name>
</gene>
<dbReference type="InterPro" id="IPR011032">
    <property type="entry name" value="GroES-like_sf"/>
</dbReference>
<evidence type="ECO:0000259" key="1">
    <source>
        <dbReference type="SMART" id="SM00829"/>
    </source>
</evidence>
<dbReference type="SUPFAM" id="SSF50129">
    <property type="entry name" value="GroES-like"/>
    <property type="match status" value="1"/>
</dbReference>
<dbReference type="GO" id="GO:0016491">
    <property type="term" value="F:oxidoreductase activity"/>
    <property type="evidence" value="ECO:0007669"/>
    <property type="project" value="InterPro"/>
</dbReference>
<feature type="domain" description="Enoyl reductase (ER)" evidence="1">
    <location>
        <begin position="8"/>
        <end position="275"/>
    </location>
</feature>
<dbReference type="AlphaFoldDB" id="A0A1I5RJD3"/>
<dbReference type="SUPFAM" id="SSF51735">
    <property type="entry name" value="NAD(P)-binding Rossmann-fold domains"/>
    <property type="match status" value="1"/>
</dbReference>
<dbReference type="STRING" id="1465490.SAMN05444277_101282"/>
<accession>A0A1I5RJD3</accession>
<dbReference type="Gene3D" id="3.40.50.720">
    <property type="entry name" value="NAD(P)-binding Rossmann-like Domain"/>
    <property type="match status" value="1"/>
</dbReference>